<dbReference type="AlphaFoldDB" id="A0A5C3KVG5"/>
<evidence type="ECO:0000256" key="1">
    <source>
        <dbReference type="SAM" id="MobiDB-lite"/>
    </source>
</evidence>
<gene>
    <name evidence="2" type="ORF">FA15DRAFT_655841</name>
</gene>
<accession>A0A5C3KVG5</accession>
<protein>
    <submittedName>
        <fullName evidence="2">Uncharacterized protein</fullName>
    </submittedName>
</protein>
<feature type="region of interest" description="Disordered" evidence="1">
    <location>
        <begin position="274"/>
        <end position="301"/>
    </location>
</feature>
<sequence>MALPPLPLLLQSLKQQEDNSPCSITWVSAMQASVLTLNHRSQGLPYQTAAGSQKCQMTACGQAVNVDNIYGGSLAAQHPDLGYQTPQWFFNTFFPRQKVDNTQEMWQYNIAQTITGRPNCTSKDLLKAAKNIMKKAISEKPCLSSFIWNIDGAEVCNLATWANLAYEQDTHGYYYKKVMVSTGGKSNLAKKKPSFKTPSKPFELAVVVSYEEFTEWEELHQRINNIASSSKMATQYSPTEQLQDPPIESLHNLSLEQPKPRLCKWSKSTLGLSSPEIKKRSHKHIPSPPSSNNPWSDIDDSDSDSLEYIPHIVGTTSKEVLSAQSLIPVQVTAKATVTLGSKVHNKESIRRALQLGGSGNIPERQLLEFQEVPENVMLYHIQDRTFDELLSMSEKGQASLISSLVAEKGNQGLEIATLSVDPRRYERGAFKTTHMAKRLLMHGSSQPPPGHISTCDIVAKQPYWRALNGSICCYNAEVELKNLAALATTVSTTAVQNKGSSCPNVAPAVGQTYLVEEKLKG</sequence>
<proteinExistence type="predicted"/>
<keyword evidence="3" id="KW-1185">Reference proteome</keyword>
<organism evidence="2 3">
    <name type="scientific">Coprinopsis marcescibilis</name>
    <name type="common">Agaric fungus</name>
    <name type="synonym">Psathyrella marcescibilis</name>
    <dbReference type="NCBI Taxonomy" id="230819"/>
    <lineage>
        <taxon>Eukaryota</taxon>
        <taxon>Fungi</taxon>
        <taxon>Dikarya</taxon>
        <taxon>Basidiomycota</taxon>
        <taxon>Agaricomycotina</taxon>
        <taxon>Agaricomycetes</taxon>
        <taxon>Agaricomycetidae</taxon>
        <taxon>Agaricales</taxon>
        <taxon>Agaricineae</taxon>
        <taxon>Psathyrellaceae</taxon>
        <taxon>Coprinopsis</taxon>
    </lineage>
</organism>
<reference evidence="2 3" key="1">
    <citation type="journal article" date="2019" name="Nat. Ecol. Evol.">
        <title>Megaphylogeny resolves global patterns of mushroom evolution.</title>
        <authorList>
            <person name="Varga T."/>
            <person name="Krizsan K."/>
            <person name="Foldi C."/>
            <person name="Dima B."/>
            <person name="Sanchez-Garcia M."/>
            <person name="Sanchez-Ramirez S."/>
            <person name="Szollosi G.J."/>
            <person name="Szarkandi J.G."/>
            <person name="Papp V."/>
            <person name="Albert L."/>
            <person name="Andreopoulos W."/>
            <person name="Angelini C."/>
            <person name="Antonin V."/>
            <person name="Barry K.W."/>
            <person name="Bougher N.L."/>
            <person name="Buchanan P."/>
            <person name="Buyck B."/>
            <person name="Bense V."/>
            <person name="Catcheside P."/>
            <person name="Chovatia M."/>
            <person name="Cooper J."/>
            <person name="Damon W."/>
            <person name="Desjardin D."/>
            <person name="Finy P."/>
            <person name="Geml J."/>
            <person name="Haridas S."/>
            <person name="Hughes K."/>
            <person name="Justo A."/>
            <person name="Karasinski D."/>
            <person name="Kautmanova I."/>
            <person name="Kiss B."/>
            <person name="Kocsube S."/>
            <person name="Kotiranta H."/>
            <person name="LaButti K.M."/>
            <person name="Lechner B.E."/>
            <person name="Liimatainen K."/>
            <person name="Lipzen A."/>
            <person name="Lukacs Z."/>
            <person name="Mihaltcheva S."/>
            <person name="Morgado L.N."/>
            <person name="Niskanen T."/>
            <person name="Noordeloos M.E."/>
            <person name="Ohm R.A."/>
            <person name="Ortiz-Santana B."/>
            <person name="Ovrebo C."/>
            <person name="Racz N."/>
            <person name="Riley R."/>
            <person name="Savchenko A."/>
            <person name="Shiryaev A."/>
            <person name="Soop K."/>
            <person name="Spirin V."/>
            <person name="Szebenyi C."/>
            <person name="Tomsovsky M."/>
            <person name="Tulloss R.E."/>
            <person name="Uehling J."/>
            <person name="Grigoriev I.V."/>
            <person name="Vagvolgyi C."/>
            <person name="Papp T."/>
            <person name="Martin F.M."/>
            <person name="Miettinen O."/>
            <person name="Hibbett D.S."/>
            <person name="Nagy L.G."/>
        </authorList>
    </citation>
    <scope>NUCLEOTIDE SEQUENCE [LARGE SCALE GENOMIC DNA]</scope>
    <source>
        <strain evidence="2 3">CBS 121175</strain>
    </source>
</reference>
<dbReference type="Proteomes" id="UP000307440">
    <property type="component" value="Unassembled WGS sequence"/>
</dbReference>
<evidence type="ECO:0000313" key="3">
    <source>
        <dbReference type="Proteomes" id="UP000307440"/>
    </source>
</evidence>
<evidence type="ECO:0000313" key="2">
    <source>
        <dbReference type="EMBL" id="TFK24526.1"/>
    </source>
</evidence>
<name>A0A5C3KVG5_COPMA</name>
<dbReference type="EMBL" id="ML210199">
    <property type="protein sequence ID" value="TFK24526.1"/>
    <property type="molecule type" value="Genomic_DNA"/>
</dbReference>